<dbReference type="AlphaFoldDB" id="A0A4R1G3S9"/>
<evidence type="ECO:0000313" key="1">
    <source>
        <dbReference type="EMBL" id="TCK02647.1"/>
    </source>
</evidence>
<dbReference type="OrthoDB" id="6238348at2"/>
<dbReference type="RefSeq" id="WP_132297736.1">
    <property type="nucleotide sequence ID" value="NZ_SMFU01000014.1"/>
</dbReference>
<gene>
    <name evidence="1" type="ORF">CLV83_4344</name>
</gene>
<dbReference type="EMBL" id="SMFU01000014">
    <property type="protein sequence ID" value="TCK02647.1"/>
    <property type="molecule type" value="Genomic_DNA"/>
</dbReference>
<dbReference type="Proteomes" id="UP000294546">
    <property type="component" value="Unassembled WGS sequence"/>
</dbReference>
<organism evidence="1 2">
    <name type="scientific">Marinobacterium mangrovicola</name>
    <dbReference type="NCBI Taxonomy" id="1476959"/>
    <lineage>
        <taxon>Bacteria</taxon>
        <taxon>Pseudomonadati</taxon>
        <taxon>Pseudomonadota</taxon>
        <taxon>Gammaproteobacteria</taxon>
        <taxon>Oceanospirillales</taxon>
        <taxon>Oceanospirillaceae</taxon>
        <taxon>Marinobacterium</taxon>
    </lineage>
</organism>
<sequence length="95" mass="10665">MTRNPKANKPDTRTAMQALIAQARQSLPFTLPEAQLCDGICNGCSKKLLDFVDGELEEWQARIDTGEIPRLGDLEKLGRTLRKVYRVLQRNALAP</sequence>
<evidence type="ECO:0000313" key="2">
    <source>
        <dbReference type="Proteomes" id="UP000294546"/>
    </source>
</evidence>
<accession>A0A4R1G3S9</accession>
<proteinExistence type="predicted"/>
<protein>
    <submittedName>
        <fullName evidence="1">Uncharacterized protein</fullName>
    </submittedName>
</protein>
<comment type="caution">
    <text evidence="1">The sequence shown here is derived from an EMBL/GenBank/DDBJ whole genome shotgun (WGS) entry which is preliminary data.</text>
</comment>
<name>A0A4R1G3S9_9GAMM</name>
<keyword evidence="2" id="KW-1185">Reference proteome</keyword>
<reference evidence="1 2" key="1">
    <citation type="submission" date="2019-03" db="EMBL/GenBank/DDBJ databases">
        <title>Genomic Encyclopedia of Archaeal and Bacterial Type Strains, Phase II (KMG-II): from individual species to whole genera.</title>
        <authorList>
            <person name="Goeker M."/>
        </authorList>
    </citation>
    <scope>NUCLEOTIDE SEQUENCE [LARGE SCALE GENOMIC DNA]</scope>
    <source>
        <strain evidence="1 2">DSM 27697</strain>
    </source>
</reference>